<dbReference type="FunFam" id="1.10.10.10:FF:000001">
    <property type="entry name" value="LysR family transcriptional regulator"/>
    <property type="match status" value="1"/>
</dbReference>
<dbReference type="InterPro" id="IPR050950">
    <property type="entry name" value="HTH-type_LysR_regulators"/>
</dbReference>
<evidence type="ECO:0000313" key="6">
    <source>
        <dbReference type="EMBL" id="RKJ99197.1"/>
    </source>
</evidence>
<protein>
    <submittedName>
        <fullName evidence="6">LysR family transcriptional regulator</fullName>
    </submittedName>
</protein>
<dbReference type="EMBL" id="NKDB02000001">
    <property type="protein sequence ID" value="RKJ99197.1"/>
    <property type="molecule type" value="Genomic_DNA"/>
</dbReference>
<gene>
    <name evidence="6" type="ORF">CE154_005505</name>
</gene>
<dbReference type="InterPro" id="IPR036388">
    <property type="entry name" value="WH-like_DNA-bd_sf"/>
</dbReference>
<reference evidence="6 7" key="1">
    <citation type="submission" date="2018-09" db="EMBL/GenBank/DDBJ databases">
        <title>Genome comparison of Alicycliphilus sp. BQ1, a polyurethanolytic bacterium, with its closest phylogenetic relatives Alicycliphilus denitrificans BC and K601, unable to attack polyurethane.</title>
        <authorList>
            <person name="Loza-Tavera H."/>
            <person name="Lozano L."/>
            <person name="Cevallos M."/>
            <person name="Maya-Lucas O."/>
            <person name="Garcia-Mena J."/>
            <person name="Hernandez J."/>
        </authorList>
    </citation>
    <scope>NUCLEOTIDE SEQUENCE [LARGE SCALE GENOMIC DNA]</scope>
    <source>
        <strain evidence="6 7">BQ1</strain>
    </source>
</reference>
<dbReference type="GO" id="GO:0003700">
    <property type="term" value="F:DNA-binding transcription factor activity"/>
    <property type="evidence" value="ECO:0007669"/>
    <property type="project" value="InterPro"/>
</dbReference>
<evidence type="ECO:0000256" key="1">
    <source>
        <dbReference type="ARBA" id="ARBA00009437"/>
    </source>
</evidence>
<dbReference type="Pfam" id="PF00126">
    <property type="entry name" value="HTH_1"/>
    <property type="match status" value="1"/>
</dbReference>
<dbReference type="SUPFAM" id="SSF46785">
    <property type="entry name" value="Winged helix' DNA-binding domain"/>
    <property type="match status" value="1"/>
</dbReference>
<comment type="caution">
    <text evidence="6">The sequence shown here is derived from an EMBL/GenBank/DDBJ whole genome shotgun (WGS) entry which is preliminary data.</text>
</comment>
<dbReference type="PROSITE" id="PS50931">
    <property type="entry name" value="HTH_LYSR"/>
    <property type="match status" value="1"/>
</dbReference>
<name>A0A420KGZ7_9BURK</name>
<sequence>MSEHSYGSHGDFPTHGVIDSKRLLYFVCVARLGSFTVAEAQLGVNQSTLTRNVQQLEADLGVALMERNGRGVSLTVVGKVFLEHAERILGDMRDAMEQLARLQRSPGGEISIAAPNMFATMYLPQVIRRMVSKYPNLRMNIMEGSTGHVHERLASGDVDVAVLVVPPKTPKIVARKILEEPLVLIVRSDHAMAGRKSVVREDVKDLELVLPASAHGSRKRIDEYFEEADIRLDIKINADSLAVTKALVCESDLYCTILPQRACEQEIAAGQLIGIPFIPSLQRSVFIARSRDQGLSPYTMDVMQEIEMAVCDGHSHKSARS</sequence>
<dbReference type="InterPro" id="IPR005119">
    <property type="entry name" value="LysR_subst-bd"/>
</dbReference>
<dbReference type="SUPFAM" id="SSF53850">
    <property type="entry name" value="Periplasmic binding protein-like II"/>
    <property type="match status" value="1"/>
</dbReference>
<accession>A0A420KGZ7</accession>
<keyword evidence="4" id="KW-0804">Transcription</keyword>
<dbReference type="InterPro" id="IPR000847">
    <property type="entry name" value="LysR_HTH_N"/>
</dbReference>
<proteinExistence type="inferred from homology"/>
<comment type="similarity">
    <text evidence="1">Belongs to the LysR transcriptional regulatory family.</text>
</comment>
<evidence type="ECO:0000256" key="2">
    <source>
        <dbReference type="ARBA" id="ARBA00023015"/>
    </source>
</evidence>
<dbReference type="Gene3D" id="1.10.10.10">
    <property type="entry name" value="Winged helix-like DNA-binding domain superfamily/Winged helix DNA-binding domain"/>
    <property type="match status" value="1"/>
</dbReference>
<dbReference type="AlphaFoldDB" id="A0A420KGZ7"/>
<dbReference type="PANTHER" id="PTHR30419:SF8">
    <property type="entry name" value="NITROGEN ASSIMILATION TRANSCRIPTIONAL ACTIVATOR-RELATED"/>
    <property type="match status" value="1"/>
</dbReference>
<evidence type="ECO:0000259" key="5">
    <source>
        <dbReference type="PROSITE" id="PS50931"/>
    </source>
</evidence>
<keyword evidence="3" id="KW-0238">DNA-binding</keyword>
<dbReference type="Proteomes" id="UP000216225">
    <property type="component" value="Unassembled WGS sequence"/>
</dbReference>
<dbReference type="CDD" id="cd05466">
    <property type="entry name" value="PBP2_LTTR_substrate"/>
    <property type="match status" value="1"/>
</dbReference>
<feature type="domain" description="HTH lysR-type" evidence="5">
    <location>
        <begin position="18"/>
        <end position="75"/>
    </location>
</feature>
<evidence type="ECO:0000256" key="3">
    <source>
        <dbReference type="ARBA" id="ARBA00023125"/>
    </source>
</evidence>
<organism evidence="6 7">
    <name type="scientific">Alicycliphilus denitrificans</name>
    <dbReference type="NCBI Taxonomy" id="179636"/>
    <lineage>
        <taxon>Bacteria</taxon>
        <taxon>Pseudomonadati</taxon>
        <taxon>Pseudomonadota</taxon>
        <taxon>Betaproteobacteria</taxon>
        <taxon>Burkholderiales</taxon>
        <taxon>Comamonadaceae</taxon>
        <taxon>Alicycliphilus</taxon>
    </lineage>
</organism>
<dbReference type="InterPro" id="IPR036390">
    <property type="entry name" value="WH_DNA-bd_sf"/>
</dbReference>
<keyword evidence="2" id="KW-0805">Transcription regulation</keyword>
<dbReference type="GO" id="GO:0003677">
    <property type="term" value="F:DNA binding"/>
    <property type="evidence" value="ECO:0007669"/>
    <property type="project" value="UniProtKB-KW"/>
</dbReference>
<evidence type="ECO:0000256" key="4">
    <source>
        <dbReference type="ARBA" id="ARBA00023163"/>
    </source>
</evidence>
<dbReference type="GO" id="GO:0005829">
    <property type="term" value="C:cytosol"/>
    <property type="evidence" value="ECO:0007669"/>
    <property type="project" value="TreeGrafter"/>
</dbReference>
<dbReference type="RefSeq" id="WP_094435859.1">
    <property type="nucleotide sequence ID" value="NZ_AP024172.1"/>
</dbReference>
<evidence type="ECO:0000313" key="7">
    <source>
        <dbReference type="Proteomes" id="UP000216225"/>
    </source>
</evidence>
<dbReference type="PANTHER" id="PTHR30419">
    <property type="entry name" value="HTH-TYPE TRANSCRIPTIONAL REGULATOR YBHD"/>
    <property type="match status" value="1"/>
</dbReference>
<dbReference type="Pfam" id="PF03466">
    <property type="entry name" value="LysR_substrate"/>
    <property type="match status" value="1"/>
</dbReference>
<dbReference type="Gene3D" id="3.40.190.290">
    <property type="match status" value="1"/>
</dbReference>